<evidence type="ECO:0000256" key="3">
    <source>
        <dbReference type="ARBA" id="ARBA00022475"/>
    </source>
</evidence>
<dbReference type="PANTHER" id="PTHR32024">
    <property type="entry name" value="TRK SYSTEM POTASSIUM UPTAKE PROTEIN TRKG-RELATED"/>
    <property type="match status" value="1"/>
</dbReference>
<keyword evidence="7 8" id="KW-0472">Membrane</keyword>
<feature type="transmembrane region" description="Helical" evidence="8">
    <location>
        <begin position="188"/>
        <end position="213"/>
    </location>
</feature>
<dbReference type="EMBL" id="SOGQ01000001">
    <property type="protein sequence ID" value="TFD06441.1"/>
    <property type="molecule type" value="Genomic_DNA"/>
</dbReference>
<organism evidence="9 10">
    <name type="scientific">Cryobacterium sinapicolor</name>
    <dbReference type="NCBI Taxonomy" id="1259236"/>
    <lineage>
        <taxon>Bacteria</taxon>
        <taxon>Bacillati</taxon>
        <taxon>Actinomycetota</taxon>
        <taxon>Actinomycetes</taxon>
        <taxon>Micrococcales</taxon>
        <taxon>Microbacteriaceae</taxon>
        <taxon>Cryobacterium</taxon>
    </lineage>
</organism>
<accession>A0ABY2JIE7</accession>
<keyword evidence="3" id="KW-1003">Cell membrane</keyword>
<evidence type="ECO:0000256" key="5">
    <source>
        <dbReference type="ARBA" id="ARBA00022989"/>
    </source>
</evidence>
<feature type="transmembrane region" description="Helical" evidence="8">
    <location>
        <begin position="409"/>
        <end position="435"/>
    </location>
</feature>
<dbReference type="PANTHER" id="PTHR32024:SF1">
    <property type="entry name" value="KTR SYSTEM POTASSIUM UPTAKE PROTEIN B"/>
    <property type="match status" value="1"/>
</dbReference>
<evidence type="ECO:0000256" key="4">
    <source>
        <dbReference type="ARBA" id="ARBA00022692"/>
    </source>
</evidence>
<evidence type="ECO:0000256" key="2">
    <source>
        <dbReference type="ARBA" id="ARBA00022448"/>
    </source>
</evidence>
<feature type="transmembrane region" description="Helical" evidence="8">
    <location>
        <begin position="469"/>
        <end position="491"/>
    </location>
</feature>
<reference evidence="9 10" key="1">
    <citation type="submission" date="2019-03" db="EMBL/GenBank/DDBJ databases">
        <title>Genomics of glacier-inhabiting Cryobacterium strains.</title>
        <authorList>
            <person name="Liu Q."/>
            <person name="Xin Y.-H."/>
        </authorList>
    </citation>
    <scope>NUCLEOTIDE SEQUENCE [LARGE SCALE GENOMIC DNA]</scope>
    <source>
        <strain evidence="9 10">TMT1-23-1</strain>
    </source>
</reference>
<feature type="transmembrane region" description="Helical" evidence="8">
    <location>
        <begin position="361"/>
        <end position="389"/>
    </location>
</feature>
<evidence type="ECO:0000313" key="9">
    <source>
        <dbReference type="EMBL" id="TFD06441.1"/>
    </source>
</evidence>
<dbReference type="Pfam" id="PF02386">
    <property type="entry name" value="TrkH"/>
    <property type="match status" value="1"/>
</dbReference>
<feature type="transmembrane region" description="Helical" evidence="8">
    <location>
        <begin position="288"/>
        <end position="308"/>
    </location>
</feature>
<feature type="transmembrane region" description="Helical" evidence="8">
    <location>
        <begin position="106"/>
        <end position="125"/>
    </location>
</feature>
<feature type="transmembrane region" description="Helical" evidence="8">
    <location>
        <begin position="137"/>
        <end position="162"/>
    </location>
</feature>
<gene>
    <name evidence="9" type="ORF">E3T28_00015</name>
</gene>
<dbReference type="InterPro" id="IPR003445">
    <property type="entry name" value="Cat_transpt"/>
</dbReference>
<sequence>MRIPPLNLTLVSPSPVYPDYPGFPPGCAVHRLGQSAVSKPGTPVVACEPYSKRVPSLSLRRSGPRIPRARPHPAQVVVAGFAVAVLIGTVLLMIPIATPGPGGTPFLIAAFTATSAICVTGLTIVDTETFWTPFGQVIILALIQVGGFGIMTFASVIGLAVIRKMSLRSRMTAAAEVKSSGLEDVRGLVLGVVRISLIVESIVAVLLTLRFWIGYGEPLGRAIWLGVFHAVSSFNNAGFALFSDNLISYATDPFICLPIAAAVILGGLGFPVIMQLRKHLRSPLKWTMNTRIVLVGTITLLVAGTIYITGVEWNNPGTLGPLDWPSKLLVGFFQSVQTRTAGFNSIDIGAMDSASLLGMDVLMLIGGGPAGTAGGIKITTFAVLFFILLTEIRGEVAVNVFGKRLSRAVHRQAITIVLLAVAVITVSTVALMLITDIGLDELLFEVISAFGTVGLSTGITAGLPPAGQIILMLLMFIGRLGPIGFASALALRERPTSYELPKERPIIG</sequence>
<evidence type="ECO:0000256" key="8">
    <source>
        <dbReference type="SAM" id="Phobius"/>
    </source>
</evidence>
<evidence type="ECO:0000256" key="1">
    <source>
        <dbReference type="ARBA" id="ARBA00004651"/>
    </source>
</evidence>
<keyword evidence="6" id="KW-0406">Ion transport</keyword>
<keyword evidence="5 8" id="KW-1133">Transmembrane helix</keyword>
<name>A0ABY2JIE7_9MICO</name>
<protein>
    <submittedName>
        <fullName evidence="9">TrkH family potassium uptake protein</fullName>
    </submittedName>
</protein>
<evidence type="ECO:0000256" key="7">
    <source>
        <dbReference type="ARBA" id="ARBA00023136"/>
    </source>
</evidence>
<dbReference type="Proteomes" id="UP000297853">
    <property type="component" value="Unassembled WGS sequence"/>
</dbReference>
<evidence type="ECO:0000313" key="10">
    <source>
        <dbReference type="Proteomes" id="UP000297853"/>
    </source>
</evidence>
<keyword evidence="2" id="KW-0813">Transport</keyword>
<evidence type="ECO:0000256" key="6">
    <source>
        <dbReference type="ARBA" id="ARBA00023065"/>
    </source>
</evidence>
<comment type="subcellular location">
    <subcellularLocation>
        <location evidence="1">Cell membrane</location>
        <topology evidence="1">Multi-pass membrane protein</topology>
    </subcellularLocation>
</comment>
<feature type="transmembrane region" description="Helical" evidence="8">
    <location>
        <begin position="254"/>
        <end position="276"/>
    </location>
</feature>
<comment type="caution">
    <text evidence="9">The sequence shown here is derived from an EMBL/GenBank/DDBJ whole genome shotgun (WGS) entry which is preliminary data.</text>
</comment>
<keyword evidence="10" id="KW-1185">Reference proteome</keyword>
<keyword evidence="4 8" id="KW-0812">Transmembrane</keyword>
<feature type="transmembrane region" description="Helical" evidence="8">
    <location>
        <begin position="74"/>
        <end position="94"/>
    </location>
</feature>
<proteinExistence type="predicted"/>